<gene>
    <name evidence="3" type="ORF">J0A65_25475</name>
</gene>
<reference evidence="3 4" key="1">
    <citation type="submission" date="2021-03" db="EMBL/GenBank/DDBJ databases">
        <title>novel species isolated from a fishpond in China.</title>
        <authorList>
            <person name="Lu H."/>
            <person name="Cai Z."/>
        </authorList>
    </citation>
    <scope>NUCLEOTIDE SEQUENCE [LARGE SCALE GENOMIC DNA]</scope>
    <source>
        <strain evidence="3 4">Y57</strain>
    </source>
</reference>
<feature type="domain" description="Response regulatory" evidence="2">
    <location>
        <begin position="1"/>
        <end position="57"/>
    </location>
</feature>
<evidence type="ECO:0000256" key="1">
    <source>
        <dbReference type="PROSITE-ProRule" id="PRU00169"/>
    </source>
</evidence>
<dbReference type="Gene3D" id="3.40.50.2300">
    <property type="match status" value="1"/>
</dbReference>
<dbReference type="Proteomes" id="UP000663992">
    <property type="component" value="Unassembled WGS sequence"/>
</dbReference>
<dbReference type="InterPro" id="IPR011006">
    <property type="entry name" value="CheY-like_superfamily"/>
</dbReference>
<feature type="non-terminal residue" evidence="3">
    <location>
        <position position="1"/>
    </location>
</feature>
<organism evidence="3 4">
    <name type="scientific">Bowmanella yangjiangensis</name>
    <dbReference type="NCBI Taxonomy" id="2811230"/>
    <lineage>
        <taxon>Bacteria</taxon>
        <taxon>Pseudomonadati</taxon>
        <taxon>Pseudomonadota</taxon>
        <taxon>Gammaproteobacteria</taxon>
        <taxon>Alteromonadales</taxon>
        <taxon>Alteromonadaceae</taxon>
        <taxon>Bowmanella</taxon>
    </lineage>
</organism>
<proteinExistence type="predicted"/>
<dbReference type="SUPFAM" id="SSF52172">
    <property type="entry name" value="CheY-like"/>
    <property type="match status" value="1"/>
</dbReference>
<dbReference type="PROSITE" id="PS50110">
    <property type="entry name" value="RESPONSE_REGULATORY"/>
    <property type="match status" value="1"/>
</dbReference>
<dbReference type="EMBL" id="JAFKCS010000526">
    <property type="protein sequence ID" value="MBN7823241.1"/>
    <property type="molecule type" value="Genomic_DNA"/>
</dbReference>
<name>A0ABS3D3L0_9ALTE</name>
<accession>A0ABS3D3L0</accession>
<comment type="caution">
    <text evidence="1">Lacks conserved residue(s) required for the propagation of feature annotation.</text>
</comment>
<dbReference type="InterPro" id="IPR001789">
    <property type="entry name" value="Sig_transdc_resp-reg_receiver"/>
</dbReference>
<evidence type="ECO:0000259" key="2">
    <source>
        <dbReference type="PROSITE" id="PS50110"/>
    </source>
</evidence>
<sequence>ETSRLIRRNTQCQAPIIVISANAFTDDRERSVAAACNDYLAKPVYTPQLLERIQQQLGLTWLHRTQERPASVQRVTLPDSDDLQALRELGALGYIRGIQQRLDDIDQRNPACASFTASLRSLVKHFQLDEFNRQLKEAEHECAAPPA</sequence>
<dbReference type="RefSeq" id="WP_206597008.1">
    <property type="nucleotide sequence ID" value="NZ_JAFKCS010000526.1"/>
</dbReference>
<evidence type="ECO:0000313" key="3">
    <source>
        <dbReference type="EMBL" id="MBN7823241.1"/>
    </source>
</evidence>
<comment type="caution">
    <text evidence="3">The sequence shown here is derived from an EMBL/GenBank/DDBJ whole genome shotgun (WGS) entry which is preliminary data.</text>
</comment>
<protein>
    <recommendedName>
        <fullName evidence="2">Response regulatory domain-containing protein</fullName>
    </recommendedName>
</protein>
<keyword evidence="4" id="KW-1185">Reference proteome</keyword>
<evidence type="ECO:0000313" key="4">
    <source>
        <dbReference type="Proteomes" id="UP000663992"/>
    </source>
</evidence>